<dbReference type="InterPro" id="IPR022973">
    <property type="entry name" value="Ribosomal_uL10_bac"/>
</dbReference>
<dbReference type="PANTHER" id="PTHR11560">
    <property type="entry name" value="39S RIBOSOMAL PROTEIN L10, MITOCHONDRIAL"/>
    <property type="match status" value="1"/>
</dbReference>
<dbReference type="Gene3D" id="6.10.250.290">
    <property type="match status" value="1"/>
</dbReference>
<accession>A0ABW4Z8X4</accession>
<keyword evidence="4 6" id="KW-0687">Ribonucleoprotein</keyword>
<evidence type="ECO:0000256" key="5">
    <source>
        <dbReference type="ARBA" id="ARBA00035202"/>
    </source>
</evidence>
<evidence type="ECO:0000256" key="3">
    <source>
        <dbReference type="ARBA" id="ARBA00022980"/>
    </source>
</evidence>
<keyword evidence="9" id="KW-1185">Reference proteome</keyword>
<comment type="caution">
    <text evidence="8">The sequence shown here is derived from an EMBL/GenBank/DDBJ whole genome shotgun (WGS) entry which is preliminary data.</text>
</comment>
<comment type="subunit">
    <text evidence="6">Part of the ribosomal stalk of the 50S ribosomal subunit. The N-terminus interacts with L11 and the large rRNA to form the base of the stalk. The C-terminus forms an elongated spine to which L12 dimers bind in a sequential fashion forming a multimeric L10(L12)X complex.</text>
</comment>
<dbReference type="NCBIfam" id="NF000955">
    <property type="entry name" value="PRK00099.1-1"/>
    <property type="match status" value="1"/>
</dbReference>
<comment type="similarity">
    <text evidence="2 6">Belongs to the universal ribosomal protein uL10 family.</text>
</comment>
<dbReference type="Gene3D" id="3.30.70.1730">
    <property type="match status" value="1"/>
</dbReference>
<proteinExistence type="inferred from homology"/>
<comment type="function">
    <text evidence="1 6">Forms part of the ribosomal stalk, playing a central role in the interaction of the ribosome with GTP-bound translation factors.</text>
</comment>
<dbReference type="InterPro" id="IPR001790">
    <property type="entry name" value="Ribosomal_uL10"/>
</dbReference>
<feature type="region of interest" description="Disordered" evidence="7">
    <location>
        <begin position="159"/>
        <end position="178"/>
    </location>
</feature>
<dbReference type="InterPro" id="IPR047865">
    <property type="entry name" value="Ribosomal_uL10_bac_type"/>
</dbReference>
<keyword evidence="3 6" id="KW-0689">Ribosomal protein</keyword>
<evidence type="ECO:0000313" key="9">
    <source>
        <dbReference type="Proteomes" id="UP001597389"/>
    </source>
</evidence>
<dbReference type="RefSeq" id="WP_377086453.1">
    <property type="nucleotide sequence ID" value="NZ_JBHSJL010000014.1"/>
</dbReference>
<feature type="compositionally biased region" description="Low complexity" evidence="7">
    <location>
        <begin position="166"/>
        <end position="178"/>
    </location>
</feature>
<evidence type="ECO:0000313" key="8">
    <source>
        <dbReference type="EMBL" id="MFD2158363.1"/>
    </source>
</evidence>
<dbReference type="SUPFAM" id="SSF160369">
    <property type="entry name" value="Ribosomal protein L10-like"/>
    <property type="match status" value="1"/>
</dbReference>
<name>A0ABW4Z8X4_9BACT</name>
<keyword evidence="6" id="KW-0694">RNA-binding</keyword>
<evidence type="ECO:0000256" key="6">
    <source>
        <dbReference type="HAMAP-Rule" id="MF_00362"/>
    </source>
</evidence>
<dbReference type="GO" id="GO:0005840">
    <property type="term" value="C:ribosome"/>
    <property type="evidence" value="ECO:0007669"/>
    <property type="project" value="UniProtKB-KW"/>
</dbReference>
<dbReference type="EMBL" id="JBHUJB010000022">
    <property type="protein sequence ID" value="MFD2158363.1"/>
    <property type="molecule type" value="Genomic_DNA"/>
</dbReference>
<evidence type="ECO:0000256" key="7">
    <source>
        <dbReference type="SAM" id="MobiDB-lite"/>
    </source>
</evidence>
<keyword evidence="6" id="KW-0699">rRNA-binding</keyword>
<dbReference type="Pfam" id="PF00466">
    <property type="entry name" value="Ribosomal_L10"/>
    <property type="match status" value="1"/>
</dbReference>
<evidence type="ECO:0000256" key="1">
    <source>
        <dbReference type="ARBA" id="ARBA00002633"/>
    </source>
</evidence>
<dbReference type="CDD" id="cd05797">
    <property type="entry name" value="Ribosomal_L10"/>
    <property type="match status" value="1"/>
</dbReference>
<reference evidence="9" key="1">
    <citation type="journal article" date="2019" name="Int. J. Syst. Evol. Microbiol.">
        <title>The Global Catalogue of Microorganisms (GCM) 10K type strain sequencing project: providing services to taxonomists for standard genome sequencing and annotation.</title>
        <authorList>
            <consortium name="The Broad Institute Genomics Platform"/>
            <consortium name="The Broad Institute Genome Sequencing Center for Infectious Disease"/>
            <person name="Wu L."/>
            <person name="Ma J."/>
        </authorList>
    </citation>
    <scope>NUCLEOTIDE SEQUENCE [LARGE SCALE GENOMIC DNA]</scope>
    <source>
        <strain evidence="9">CCUG 57942</strain>
    </source>
</reference>
<evidence type="ECO:0000256" key="4">
    <source>
        <dbReference type="ARBA" id="ARBA00023274"/>
    </source>
</evidence>
<evidence type="ECO:0000256" key="2">
    <source>
        <dbReference type="ARBA" id="ARBA00008889"/>
    </source>
</evidence>
<organism evidence="8 9">
    <name type="scientific">Rubritalea tangerina</name>
    <dbReference type="NCBI Taxonomy" id="430798"/>
    <lineage>
        <taxon>Bacteria</taxon>
        <taxon>Pseudomonadati</taxon>
        <taxon>Verrucomicrobiota</taxon>
        <taxon>Verrucomicrobiia</taxon>
        <taxon>Verrucomicrobiales</taxon>
        <taxon>Rubritaleaceae</taxon>
        <taxon>Rubritalea</taxon>
    </lineage>
</organism>
<protein>
    <recommendedName>
        <fullName evidence="5 6">Large ribosomal subunit protein uL10</fullName>
    </recommendedName>
</protein>
<gene>
    <name evidence="6 8" type="primary">rplJ</name>
    <name evidence="8" type="ORF">ACFSW8_05595</name>
</gene>
<dbReference type="Proteomes" id="UP001597389">
    <property type="component" value="Unassembled WGS sequence"/>
</dbReference>
<dbReference type="HAMAP" id="MF_00362">
    <property type="entry name" value="Ribosomal_uL10"/>
    <property type="match status" value="1"/>
</dbReference>
<dbReference type="InterPro" id="IPR043141">
    <property type="entry name" value="Ribosomal_uL10-like_sf"/>
</dbReference>
<sequence>MNPNKSFIIDELYERVNASPFVIVVDYTGTTVPQFAGLRDKLRESGAECHVAKNTYMRAALTKAGLPDISSELKGQTAFITGENDVCAAAGAVKAFAKDADKKDVFKAGILDGEALDVAKLTTLASLPSREVLLAQLLGVINEPGTQIARVLNEKVKADGGEGVSADDAAPAEEAAAE</sequence>